<organism evidence="2 3">
    <name type="scientific">Compostibacter hankyongensis</name>
    <dbReference type="NCBI Taxonomy" id="1007089"/>
    <lineage>
        <taxon>Bacteria</taxon>
        <taxon>Pseudomonadati</taxon>
        <taxon>Bacteroidota</taxon>
        <taxon>Chitinophagia</taxon>
        <taxon>Chitinophagales</taxon>
        <taxon>Chitinophagaceae</taxon>
        <taxon>Compostibacter</taxon>
    </lineage>
</organism>
<evidence type="ECO:0000259" key="1">
    <source>
        <dbReference type="Pfam" id="PF18765"/>
    </source>
</evidence>
<dbReference type="EMBL" id="BAABFN010000004">
    <property type="protein sequence ID" value="GAA4311368.1"/>
    <property type="molecule type" value="Genomic_DNA"/>
</dbReference>
<dbReference type="SUPFAM" id="SSF81301">
    <property type="entry name" value="Nucleotidyltransferase"/>
    <property type="match status" value="1"/>
</dbReference>
<sequence>MKYDYSAMLKAIIKERIPEDEYIVFLFGSRAAKNNKGTSDIDIGIWGRKPLPIRIKSDLKAAIEESIIPYFVDIVDFSRVNEQFKREALQHIELWSSPKSLNGLLKA</sequence>
<name>A0ABP8FUN5_9BACT</name>
<protein>
    <submittedName>
        <fullName evidence="2">Nucleotidyltransferase domain-containing protein</fullName>
    </submittedName>
</protein>
<dbReference type="Pfam" id="PF18765">
    <property type="entry name" value="Polbeta"/>
    <property type="match status" value="1"/>
</dbReference>
<reference evidence="3" key="1">
    <citation type="journal article" date="2019" name="Int. J. Syst. Evol. Microbiol.">
        <title>The Global Catalogue of Microorganisms (GCM) 10K type strain sequencing project: providing services to taxonomists for standard genome sequencing and annotation.</title>
        <authorList>
            <consortium name="The Broad Institute Genomics Platform"/>
            <consortium name="The Broad Institute Genome Sequencing Center for Infectious Disease"/>
            <person name="Wu L."/>
            <person name="Ma J."/>
        </authorList>
    </citation>
    <scope>NUCLEOTIDE SEQUENCE [LARGE SCALE GENOMIC DNA]</scope>
    <source>
        <strain evidence="3">JCM 17664</strain>
    </source>
</reference>
<gene>
    <name evidence="2" type="ORF">GCM10023143_20450</name>
</gene>
<feature type="domain" description="Polymerase beta nucleotidyltransferase" evidence="1">
    <location>
        <begin position="23"/>
        <end position="91"/>
    </location>
</feature>
<proteinExistence type="predicted"/>
<dbReference type="Proteomes" id="UP001501207">
    <property type="component" value="Unassembled WGS sequence"/>
</dbReference>
<dbReference type="RefSeq" id="WP_344978876.1">
    <property type="nucleotide sequence ID" value="NZ_BAABFN010000004.1"/>
</dbReference>
<dbReference type="CDD" id="cd05403">
    <property type="entry name" value="NT_KNTase_like"/>
    <property type="match status" value="1"/>
</dbReference>
<dbReference type="InterPro" id="IPR041633">
    <property type="entry name" value="Polbeta"/>
</dbReference>
<dbReference type="Gene3D" id="3.30.460.10">
    <property type="entry name" value="Beta Polymerase, domain 2"/>
    <property type="match status" value="1"/>
</dbReference>
<keyword evidence="3" id="KW-1185">Reference proteome</keyword>
<evidence type="ECO:0000313" key="3">
    <source>
        <dbReference type="Proteomes" id="UP001501207"/>
    </source>
</evidence>
<accession>A0ABP8FUN5</accession>
<evidence type="ECO:0000313" key="2">
    <source>
        <dbReference type="EMBL" id="GAA4311368.1"/>
    </source>
</evidence>
<dbReference type="InterPro" id="IPR043519">
    <property type="entry name" value="NT_sf"/>
</dbReference>
<comment type="caution">
    <text evidence="2">The sequence shown here is derived from an EMBL/GenBank/DDBJ whole genome shotgun (WGS) entry which is preliminary data.</text>
</comment>